<name>A0A6A4SRN7_SCOMX</name>
<feature type="region of interest" description="Disordered" evidence="1">
    <location>
        <begin position="1"/>
        <end position="20"/>
    </location>
</feature>
<dbReference type="AlphaFoldDB" id="A0A6A4SRN7"/>
<evidence type="ECO:0000313" key="3">
    <source>
        <dbReference type="Proteomes" id="UP000438429"/>
    </source>
</evidence>
<evidence type="ECO:0000256" key="1">
    <source>
        <dbReference type="SAM" id="MobiDB-lite"/>
    </source>
</evidence>
<reference evidence="2 3" key="1">
    <citation type="submission" date="2019-06" db="EMBL/GenBank/DDBJ databases">
        <title>Draft genomes of female and male turbot (Scophthalmus maximus).</title>
        <authorList>
            <person name="Xu H."/>
            <person name="Xu X.-W."/>
            <person name="Shao C."/>
            <person name="Chen S."/>
        </authorList>
    </citation>
    <scope>NUCLEOTIDE SEQUENCE [LARGE SCALE GENOMIC DNA]</scope>
    <source>
        <strain evidence="2">Ysfricsl-2016a</strain>
        <tissue evidence="2">Blood</tissue>
    </source>
</reference>
<comment type="caution">
    <text evidence="2">The sequence shown here is derived from an EMBL/GenBank/DDBJ whole genome shotgun (WGS) entry which is preliminary data.</text>
</comment>
<feature type="region of interest" description="Disordered" evidence="1">
    <location>
        <begin position="101"/>
        <end position="130"/>
    </location>
</feature>
<protein>
    <submittedName>
        <fullName evidence="2">Uncharacterized protein</fullName>
    </submittedName>
</protein>
<dbReference type="EMBL" id="VEVO01000011">
    <property type="protein sequence ID" value="KAF0034570.1"/>
    <property type="molecule type" value="Genomic_DNA"/>
</dbReference>
<feature type="region of interest" description="Disordered" evidence="1">
    <location>
        <begin position="66"/>
        <end position="86"/>
    </location>
</feature>
<feature type="compositionally biased region" description="Low complexity" evidence="1">
    <location>
        <begin position="66"/>
        <end position="79"/>
    </location>
</feature>
<feature type="compositionally biased region" description="Polar residues" evidence="1">
    <location>
        <begin position="102"/>
        <end position="119"/>
    </location>
</feature>
<dbReference type="Proteomes" id="UP000438429">
    <property type="component" value="Unassembled WGS sequence"/>
</dbReference>
<evidence type="ECO:0000313" key="2">
    <source>
        <dbReference type="EMBL" id="KAF0034570.1"/>
    </source>
</evidence>
<sequence>MNPDAHGYRRGVGSKGKLDHTNPFIIRHQTVTCFGSPVNILKTAIRSHVGPCAQTSSCVPLLSAQSAAGSSGANQEQGSLSEGGAVSKSYPARQGCIKIHTSRSASLNTDRGTGPALQQRSEEKKGGSCT</sequence>
<proteinExistence type="predicted"/>
<organism evidence="2 3">
    <name type="scientific">Scophthalmus maximus</name>
    <name type="common">Turbot</name>
    <name type="synonym">Psetta maxima</name>
    <dbReference type="NCBI Taxonomy" id="52904"/>
    <lineage>
        <taxon>Eukaryota</taxon>
        <taxon>Metazoa</taxon>
        <taxon>Chordata</taxon>
        <taxon>Craniata</taxon>
        <taxon>Vertebrata</taxon>
        <taxon>Euteleostomi</taxon>
        <taxon>Actinopterygii</taxon>
        <taxon>Neopterygii</taxon>
        <taxon>Teleostei</taxon>
        <taxon>Neoteleostei</taxon>
        <taxon>Acanthomorphata</taxon>
        <taxon>Carangaria</taxon>
        <taxon>Pleuronectiformes</taxon>
        <taxon>Pleuronectoidei</taxon>
        <taxon>Scophthalmidae</taxon>
        <taxon>Scophthalmus</taxon>
    </lineage>
</organism>
<accession>A0A6A4SRN7</accession>
<feature type="compositionally biased region" description="Basic and acidic residues" evidence="1">
    <location>
        <begin position="120"/>
        <end position="130"/>
    </location>
</feature>
<gene>
    <name evidence="2" type="ORF">F2P81_012328</name>
</gene>